<dbReference type="SUPFAM" id="SSF50978">
    <property type="entry name" value="WD40 repeat-like"/>
    <property type="match status" value="1"/>
</dbReference>
<dbReference type="PROSITE" id="PS50082">
    <property type="entry name" value="WD_REPEATS_2"/>
    <property type="match status" value="4"/>
</dbReference>
<proteinExistence type="inferred from homology"/>
<feature type="compositionally biased region" description="Basic and acidic residues" evidence="10">
    <location>
        <begin position="452"/>
        <end position="465"/>
    </location>
</feature>
<evidence type="ECO:0000256" key="8">
    <source>
        <dbReference type="ARBA" id="ARBA00032239"/>
    </source>
</evidence>
<dbReference type="GO" id="GO:0032040">
    <property type="term" value="C:small-subunit processome"/>
    <property type="evidence" value="ECO:0007669"/>
    <property type="project" value="TreeGrafter"/>
</dbReference>
<name>A0A2C5X179_9PEZI</name>
<dbReference type="InterPro" id="IPR015943">
    <property type="entry name" value="WD40/YVTN_repeat-like_dom_sf"/>
</dbReference>
<dbReference type="Proteomes" id="UP000222788">
    <property type="component" value="Unassembled WGS sequence"/>
</dbReference>
<feature type="domain" description="Sof1-like protein" evidence="11">
    <location>
        <begin position="374"/>
        <end position="460"/>
    </location>
</feature>
<feature type="repeat" description="WD" evidence="9">
    <location>
        <begin position="298"/>
        <end position="339"/>
    </location>
</feature>
<dbReference type="GO" id="GO:0000462">
    <property type="term" value="P:maturation of SSU-rRNA from tricistronic rRNA transcript (SSU-rRNA, 5.8S rRNA, LSU-rRNA)"/>
    <property type="evidence" value="ECO:0007669"/>
    <property type="project" value="TreeGrafter"/>
</dbReference>
<dbReference type="SMART" id="SM00320">
    <property type="entry name" value="WD40"/>
    <property type="match status" value="7"/>
</dbReference>
<feature type="region of interest" description="Disordered" evidence="10">
    <location>
        <begin position="434"/>
        <end position="465"/>
    </location>
</feature>
<organism evidence="12 13">
    <name type="scientific">Ceratocystis fimbriata CBS 114723</name>
    <dbReference type="NCBI Taxonomy" id="1035309"/>
    <lineage>
        <taxon>Eukaryota</taxon>
        <taxon>Fungi</taxon>
        <taxon>Dikarya</taxon>
        <taxon>Ascomycota</taxon>
        <taxon>Pezizomycotina</taxon>
        <taxon>Sordariomycetes</taxon>
        <taxon>Hypocreomycetidae</taxon>
        <taxon>Microascales</taxon>
        <taxon>Ceratocystidaceae</taxon>
        <taxon>Ceratocystis</taxon>
    </lineage>
</organism>
<dbReference type="PANTHER" id="PTHR22851:SF0">
    <property type="entry name" value="DDB1- AND CUL4-ASSOCIATED FACTOR 13"/>
    <property type="match status" value="1"/>
</dbReference>
<dbReference type="InterPro" id="IPR051733">
    <property type="entry name" value="WD_repeat_DCAF13/WDSOF1"/>
</dbReference>
<dbReference type="FunFam" id="2.130.10.10:FF:000743">
    <property type="entry name" value="U3 small nucleolar RNA associated protein"/>
    <property type="match status" value="1"/>
</dbReference>
<evidence type="ECO:0000256" key="6">
    <source>
        <dbReference type="ARBA" id="ARBA00023242"/>
    </source>
</evidence>
<dbReference type="InterPro" id="IPR007287">
    <property type="entry name" value="Sof1"/>
</dbReference>
<gene>
    <name evidence="12" type="primary">sof1</name>
    <name evidence="12" type="ORF">CFIMG_004482RA</name>
</gene>
<sequence length="465" mass="52863">MKIKTLSRPSYKPGATETKVSRNLDPSIHPFAKFVYTVLSGLGIVMHVIANISINRAREYTRTLNAVKLERMFAAPFLGQLGEGHVEGVYSMKMDPNSLDRCASGSGDGVVKVWDITSRSHVWTAPSHDHIVKGLAWTTDQKLLSCSADKSVKLWDPYNTASESAPISTWLGTNAFTSISHHRSKNSFATASNVISIYDLNRHSAAPEVLKWPNREDTINAVEFNPTETSILAACATDRSVIMGDLRTGQLSRKFILKFASNSVSWNPMESYNMAVASEDHNIYIFDTRMWDRALNVLQDHVAAVMDVSFSPTGQELVSASWDRTIRVWNRDKGHSRDVYHTKRMQRVLSAEWTADSKFLLSGSDDGNIRVWRANASKREGMTNARQRQALEYNQSLIEKYGHMPEIRRIQRHRHVPHVIKKAGKIKREELNAIKRREENERKHSKKQFTKRQSEREKMILAKVE</sequence>
<dbReference type="Gene3D" id="2.130.10.10">
    <property type="entry name" value="YVTN repeat-like/Quinoprotein amine dehydrogenase"/>
    <property type="match status" value="2"/>
</dbReference>
<dbReference type="PROSITE" id="PS50294">
    <property type="entry name" value="WD_REPEATS_REGION"/>
    <property type="match status" value="4"/>
</dbReference>
<evidence type="ECO:0000259" key="11">
    <source>
        <dbReference type="Pfam" id="PF04158"/>
    </source>
</evidence>
<evidence type="ECO:0000256" key="7">
    <source>
        <dbReference type="ARBA" id="ARBA00023274"/>
    </source>
</evidence>
<keyword evidence="6" id="KW-0539">Nucleus</keyword>
<evidence type="ECO:0000256" key="9">
    <source>
        <dbReference type="PROSITE-ProRule" id="PRU00221"/>
    </source>
</evidence>
<evidence type="ECO:0000256" key="1">
    <source>
        <dbReference type="ARBA" id="ARBA00004604"/>
    </source>
</evidence>
<evidence type="ECO:0000256" key="10">
    <source>
        <dbReference type="SAM" id="MobiDB-lite"/>
    </source>
</evidence>
<dbReference type="InterPro" id="IPR036322">
    <property type="entry name" value="WD40_repeat_dom_sf"/>
</dbReference>
<evidence type="ECO:0000256" key="3">
    <source>
        <dbReference type="ARBA" id="ARBA00021762"/>
    </source>
</evidence>
<dbReference type="Pfam" id="PF00400">
    <property type="entry name" value="WD40"/>
    <property type="match status" value="4"/>
</dbReference>
<dbReference type="UniPathway" id="UPA00143"/>
<comment type="subcellular location">
    <subcellularLocation>
        <location evidence="1">Nucleus</location>
        <location evidence="1">Nucleolus</location>
    </subcellularLocation>
</comment>
<reference evidence="12 13" key="2">
    <citation type="journal article" date="2013" name="IMA Fungus">
        <title>IMA Genome-F 1: Ceratocystis fimbriata: Draft nuclear genome sequence for the plant pathogen, Ceratocystis fimbriata.</title>
        <authorList>
            <person name="Wilken P.M."/>
            <person name="Steenkamp E.T."/>
            <person name="Wingfield M.J."/>
            <person name="de Beer Z.W."/>
            <person name="Wingfield B.D."/>
        </authorList>
    </citation>
    <scope>NUCLEOTIDE SEQUENCE [LARGE SCALE GENOMIC DNA]</scope>
    <source>
        <strain evidence="12 13">CBS 114723</strain>
    </source>
</reference>
<feature type="repeat" description="WD" evidence="9">
    <location>
        <begin position="125"/>
        <end position="156"/>
    </location>
</feature>
<evidence type="ECO:0000256" key="5">
    <source>
        <dbReference type="ARBA" id="ARBA00022737"/>
    </source>
</evidence>
<dbReference type="PRINTS" id="PR00320">
    <property type="entry name" value="GPROTEINBRPT"/>
</dbReference>
<keyword evidence="13" id="KW-1185">Reference proteome</keyword>
<dbReference type="CDD" id="cd00200">
    <property type="entry name" value="WD40"/>
    <property type="match status" value="1"/>
</dbReference>
<dbReference type="GO" id="GO:0016567">
    <property type="term" value="P:protein ubiquitination"/>
    <property type="evidence" value="ECO:0007669"/>
    <property type="project" value="UniProtKB-UniPathway"/>
</dbReference>
<reference evidence="12 13" key="1">
    <citation type="journal article" date="2013" name="Fungal Biol.">
        <title>Analysis of microsatellite markers in the genome of the plant pathogen Ceratocystis fimbriata.</title>
        <authorList>
            <person name="Simpson M.C."/>
            <person name="Wilken P.M."/>
            <person name="Coetzee M.P."/>
            <person name="Wingfield M.J."/>
            <person name="Wingfield B.D."/>
        </authorList>
    </citation>
    <scope>NUCLEOTIDE SEQUENCE [LARGE SCALE GENOMIC DNA]</scope>
    <source>
        <strain evidence="12 13">CBS 114723</strain>
    </source>
</reference>
<dbReference type="InterPro" id="IPR019775">
    <property type="entry name" value="WD40_repeat_CS"/>
</dbReference>
<dbReference type="STRING" id="1035309.A0A2C5X179"/>
<dbReference type="PROSITE" id="PS00678">
    <property type="entry name" value="WD_REPEATS_1"/>
    <property type="match status" value="1"/>
</dbReference>
<comment type="similarity">
    <text evidence="2">Belongs to the WD repeat DCAF13/WDSOF1 family.</text>
</comment>
<comment type="caution">
    <text evidence="12">The sequence shown here is derived from an EMBL/GenBank/DDBJ whole genome shotgun (WGS) entry which is preliminary data.</text>
</comment>
<feature type="repeat" description="WD" evidence="9">
    <location>
        <begin position="82"/>
        <end position="124"/>
    </location>
</feature>
<feature type="repeat" description="WD" evidence="9">
    <location>
        <begin position="341"/>
        <end position="382"/>
    </location>
</feature>
<evidence type="ECO:0000313" key="13">
    <source>
        <dbReference type="Proteomes" id="UP000222788"/>
    </source>
</evidence>
<evidence type="ECO:0000256" key="2">
    <source>
        <dbReference type="ARBA" id="ARBA00005649"/>
    </source>
</evidence>
<dbReference type="InterPro" id="IPR001680">
    <property type="entry name" value="WD40_rpt"/>
</dbReference>
<dbReference type="PANTHER" id="PTHR22851">
    <property type="entry name" value="U3 SMALL NUCLEOLAR RNA U3 SNORNA ASSOCIATED PROTEIN"/>
    <property type="match status" value="1"/>
</dbReference>
<keyword evidence="4 9" id="KW-0853">WD repeat</keyword>
<protein>
    <recommendedName>
        <fullName evidence="3">DDB1- and CUL4-associated factor 13</fullName>
    </recommendedName>
    <alternativeName>
        <fullName evidence="8">WD repeat and SOF domain-containing protein 1</fullName>
    </alternativeName>
</protein>
<keyword evidence="7" id="KW-0687">Ribonucleoprotein</keyword>
<accession>A0A2C5X179</accession>
<dbReference type="EMBL" id="APWK03000086">
    <property type="protein sequence ID" value="PHH51732.1"/>
    <property type="molecule type" value="Genomic_DNA"/>
</dbReference>
<dbReference type="AlphaFoldDB" id="A0A2C5X179"/>
<dbReference type="OrthoDB" id="10249065at2759"/>
<dbReference type="InterPro" id="IPR020472">
    <property type="entry name" value="WD40_PAC1"/>
</dbReference>
<evidence type="ECO:0000313" key="12">
    <source>
        <dbReference type="EMBL" id="PHH51732.1"/>
    </source>
</evidence>
<keyword evidence="5" id="KW-0677">Repeat</keyword>
<dbReference type="Pfam" id="PF04158">
    <property type="entry name" value="Sof1"/>
    <property type="match status" value="1"/>
</dbReference>
<evidence type="ECO:0000256" key="4">
    <source>
        <dbReference type="ARBA" id="ARBA00022574"/>
    </source>
</evidence>